<keyword evidence="3" id="KW-0808">Transferase</keyword>
<keyword evidence="3" id="KW-0489">Methyltransferase</keyword>
<dbReference type="Pfam" id="PF13649">
    <property type="entry name" value="Methyltransf_25"/>
    <property type="match status" value="1"/>
</dbReference>
<dbReference type="InParanoid" id="A0A543APR3"/>
<name>A0A543APR3_9ACTN</name>
<dbReference type="EMBL" id="VFOW01000001">
    <property type="protein sequence ID" value="TQL74568.1"/>
    <property type="molecule type" value="Genomic_DNA"/>
</dbReference>
<dbReference type="InterPro" id="IPR050508">
    <property type="entry name" value="Methyltransf_Superfamily"/>
</dbReference>
<keyword evidence="4" id="KW-1185">Reference proteome</keyword>
<dbReference type="Gene3D" id="3.40.50.150">
    <property type="entry name" value="Vaccinia Virus protein VP39"/>
    <property type="match status" value="1"/>
</dbReference>
<protein>
    <submittedName>
        <fullName evidence="3">Methyltransferase family protein</fullName>
    </submittedName>
</protein>
<sequence length="242" mass="25993">MRDYDSQASRYDESHGGEERAEAAARAVDVLLDPASSTVVDLGGGTGIVSHRLRRPERAVIVLDLSSGMLTRAQRRLPGRVVRADGTALPLKDSSVDAVVCVWMLHLLSPAMVTELISQVARVIRPGGLFVTTVDKASAVNDGSDVADLLAPLRSGVASDHSADLLDTTRSLGLHPVDSVVFTGHGQGRSPAAVADSLSERYPGRTQLTRPIAASLRRLPLPHTPRPDPVYRLRSYRKNDEP</sequence>
<evidence type="ECO:0000256" key="1">
    <source>
        <dbReference type="SAM" id="MobiDB-lite"/>
    </source>
</evidence>
<evidence type="ECO:0000313" key="4">
    <source>
        <dbReference type="Proteomes" id="UP000317043"/>
    </source>
</evidence>
<organism evidence="3 4">
    <name type="scientific">Stackebrandtia endophytica</name>
    <dbReference type="NCBI Taxonomy" id="1496996"/>
    <lineage>
        <taxon>Bacteria</taxon>
        <taxon>Bacillati</taxon>
        <taxon>Actinomycetota</taxon>
        <taxon>Actinomycetes</taxon>
        <taxon>Glycomycetales</taxon>
        <taxon>Glycomycetaceae</taxon>
        <taxon>Stackebrandtia</taxon>
    </lineage>
</organism>
<gene>
    <name evidence="3" type="ORF">FB566_0053</name>
</gene>
<dbReference type="InterPro" id="IPR041698">
    <property type="entry name" value="Methyltransf_25"/>
</dbReference>
<dbReference type="InterPro" id="IPR029063">
    <property type="entry name" value="SAM-dependent_MTases_sf"/>
</dbReference>
<dbReference type="PANTHER" id="PTHR42912">
    <property type="entry name" value="METHYLTRANSFERASE"/>
    <property type="match status" value="1"/>
</dbReference>
<dbReference type="AlphaFoldDB" id="A0A543APR3"/>
<proteinExistence type="predicted"/>
<feature type="domain" description="Methyltransferase" evidence="2">
    <location>
        <begin position="39"/>
        <end position="128"/>
    </location>
</feature>
<dbReference type="RefSeq" id="WP_142033777.1">
    <property type="nucleotide sequence ID" value="NZ_JBHTGS010000002.1"/>
</dbReference>
<dbReference type="GO" id="GO:0008757">
    <property type="term" value="F:S-adenosylmethionine-dependent methyltransferase activity"/>
    <property type="evidence" value="ECO:0007669"/>
    <property type="project" value="InterPro"/>
</dbReference>
<evidence type="ECO:0000259" key="2">
    <source>
        <dbReference type="Pfam" id="PF13649"/>
    </source>
</evidence>
<evidence type="ECO:0000313" key="3">
    <source>
        <dbReference type="EMBL" id="TQL74568.1"/>
    </source>
</evidence>
<feature type="compositionally biased region" description="Basic and acidic residues" evidence="1">
    <location>
        <begin position="225"/>
        <end position="242"/>
    </location>
</feature>
<feature type="region of interest" description="Disordered" evidence="1">
    <location>
        <begin position="219"/>
        <end position="242"/>
    </location>
</feature>
<dbReference type="OrthoDB" id="9805171at2"/>
<comment type="caution">
    <text evidence="3">The sequence shown here is derived from an EMBL/GenBank/DDBJ whole genome shotgun (WGS) entry which is preliminary data.</text>
</comment>
<dbReference type="Proteomes" id="UP000317043">
    <property type="component" value="Unassembled WGS sequence"/>
</dbReference>
<accession>A0A543APR3</accession>
<dbReference type="PANTHER" id="PTHR42912:SF45">
    <property type="entry name" value="23S RRNA (GUANINE(745)-N(1))-METHYLTRANSFERASE"/>
    <property type="match status" value="1"/>
</dbReference>
<dbReference type="GO" id="GO:0032259">
    <property type="term" value="P:methylation"/>
    <property type="evidence" value="ECO:0007669"/>
    <property type="project" value="UniProtKB-KW"/>
</dbReference>
<reference evidence="3 4" key="1">
    <citation type="submission" date="2019-06" db="EMBL/GenBank/DDBJ databases">
        <title>Sequencing the genomes of 1000 actinobacteria strains.</title>
        <authorList>
            <person name="Klenk H.-P."/>
        </authorList>
    </citation>
    <scope>NUCLEOTIDE SEQUENCE [LARGE SCALE GENOMIC DNA]</scope>
    <source>
        <strain evidence="3 4">DSM 45928</strain>
    </source>
</reference>
<dbReference type="SUPFAM" id="SSF53335">
    <property type="entry name" value="S-adenosyl-L-methionine-dependent methyltransferases"/>
    <property type="match status" value="1"/>
</dbReference>
<dbReference type="CDD" id="cd02440">
    <property type="entry name" value="AdoMet_MTases"/>
    <property type="match status" value="1"/>
</dbReference>